<dbReference type="InterPro" id="IPR037179">
    <property type="entry name" value="Nucleocapsid_C"/>
</dbReference>
<keyword evidence="10 13" id="KW-0687">Ribonucleoprotein</keyword>
<evidence type="ECO:0000256" key="2">
    <source>
        <dbReference type="ARBA" id="ARBA00022553"/>
    </source>
</evidence>
<evidence type="ECO:0000256" key="5">
    <source>
        <dbReference type="ARBA" id="ARBA00022844"/>
    </source>
</evidence>
<evidence type="ECO:0000256" key="12">
    <source>
        <dbReference type="PIRSR" id="PIRSR003888-1"/>
    </source>
</evidence>
<evidence type="ECO:0000256" key="1">
    <source>
        <dbReference type="ARBA" id="ARBA00004340"/>
    </source>
</evidence>
<dbReference type="GO" id="GO:0003723">
    <property type="term" value="F:RNA binding"/>
    <property type="evidence" value="ECO:0007669"/>
    <property type="project" value="UniProtKB-UniRule"/>
</dbReference>
<keyword evidence="9" id="KW-0804">Transcription</keyword>
<feature type="modified residue" description="Phosphoserine; by host" evidence="12">
    <location>
        <position position="377"/>
    </location>
</feature>
<comment type="subcellular location">
    <subcellularLocation>
        <location evidence="1">Host cell</location>
    </subcellularLocation>
    <subcellularLocation>
        <location evidence="11">Virion</location>
    </subcellularLocation>
    <text evidence="11">Located inside the virion, complexed with the viral RNA. Probably associates with ER-derived membranes where it participates in viral RNA synthesis and virus budding.</text>
</comment>
<evidence type="ECO:0000259" key="16">
    <source>
        <dbReference type="PROSITE" id="PS51929"/>
    </source>
</evidence>
<feature type="compositionally biased region" description="Low complexity" evidence="14">
    <location>
        <begin position="132"/>
        <end position="205"/>
    </location>
</feature>
<dbReference type="EMBL" id="MZ081396">
    <property type="protein sequence ID" value="QWN56398.1"/>
    <property type="molecule type" value="Genomic_RNA"/>
</dbReference>
<dbReference type="SUPFAM" id="SSF103068">
    <property type="entry name" value="Nucleocapsid protein dimerization domain"/>
    <property type="match status" value="1"/>
</dbReference>
<reference evidence="17" key="1">
    <citation type="journal article" date="2021" name="Cell">
        <title>Identification of novel bat coronaviruses sheds light on the evolutionary origins of SARS-CoV-2 and related viruses.</title>
        <authorList>
            <person name="Zhou H."/>
            <person name="Ji J."/>
            <person name="Chen X."/>
            <person name="Bi Y."/>
            <person name="Li J."/>
            <person name="Wang Q."/>
            <person name="Hu T."/>
            <person name="Song H."/>
            <person name="Zhao R."/>
            <person name="Chen Y."/>
            <person name="Cui M."/>
            <person name="Zhang Y."/>
            <person name="Hughes A.C."/>
            <person name="Holmes E.C."/>
            <person name="Shi W."/>
        </authorList>
    </citation>
    <scope>NUCLEOTIDE SEQUENCE</scope>
    <source>
        <strain evidence="17">Bat/Yunnan/HlYN18/2020</strain>
    </source>
</reference>
<keyword evidence="6 11" id="KW-0694">RNA-binding</keyword>
<sequence length="428" mass="47571">MASVSFQGRGRRERIPYSLYAPLRVTSDKPLFKVLANNAVPTGLGSKDQQIGYWNEQPRWRMRRGERVDLPSNWHFYYLGTGPHSDLPYRKRTEGVFWVAKEGAKTEPTNLGVRKASQKPLIPKFQKALPPDVEVVEPTTPVNSRSNSRSQSRGNGRSRSPSSSRGNSQNRGNNQGRGNNQNQRGNNNFNNKSRNQSRSRNQSSERGGDTNNREDMIAALTEALRAVGIGQDSANNFPKQKKSAPNTPKNKSRTPSKERPLAEVPEWRRVPKGDNSVDKCFGSRGGWRNFGDADFVAKGVEANGYPQVASLAPSAAALLFGGNVTTRELQDDVEIIYTYKMTVPKSNPNLQLLLDQVDAYKNGGKPQRKQKKKENKSDAQAAEVIYDDVASDSTEPTYANLEWDNTADNGQVEFIDEVFDVAPRAAAK</sequence>
<dbReference type="GO" id="GO:0019013">
    <property type="term" value="C:viral nucleocapsid"/>
    <property type="evidence" value="ECO:0007669"/>
    <property type="project" value="UniProtKB-UniRule"/>
</dbReference>
<comment type="function">
    <text evidence="11">Packages the positive strand viral genome RNA into a helical ribonucleocapsid (RNP) and plays a fundamental role during virion assembly through its interactions with the viral genome and membrane protein M. Plays an important role in enhancing the efficiency of subgenomic viral RNA transcription as well as viral replication.</text>
</comment>
<evidence type="ECO:0000256" key="10">
    <source>
        <dbReference type="ARBA" id="ARBA00023274"/>
    </source>
</evidence>
<dbReference type="PIRSF" id="PIRSF003888">
    <property type="entry name" value="Corona_nucleocap"/>
    <property type="match status" value="1"/>
</dbReference>
<feature type="domain" description="CoV N NTD" evidence="15">
    <location>
        <begin position="15"/>
        <end position="137"/>
    </location>
</feature>
<evidence type="ECO:0000256" key="9">
    <source>
        <dbReference type="ARBA" id="ARBA00023163"/>
    </source>
</evidence>
<feature type="region of interest" description="Disordered" evidence="14">
    <location>
        <begin position="232"/>
        <end position="263"/>
    </location>
</feature>
<accession>A0A8F0ZUD4</accession>
<evidence type="ECO:0000256" key="4">
    <source>
        <dbReference type="ARBA" id="ARBA00022812"/>
    </source>
</evidence>
<organism evidence="17">
    <name type="scientific">Alphacoronavirus sp</name>
    <dbReference type="NCBI Taxonomy" id="1906673"/>
    <lineage>
        <taxon>Viruses</taxon>
        <taxon>Riboviria</taxon>
        <taxon>Orthornavirae</taxon>
        <taxon>Pisuviricota</taxon>
        <taxon>Pisoniviricetes</taxon>
        <taxon>Nidovirales</taxon>
        <taxon>Cornidovirineae</taxon>
        <taxon>Coronaviridae</taxon>
        <taxon>Orthocoronavirinae</taxon>
        <taxon>Alphacoronavirus</taxon>
    </lineage>
</organism>
<dbReference type="GO" id="GO:1990904">
    <property type="term" value="C:ribonucleoprotein complex"/>
    <property type="evidence" value="ECO:0007669"/>
    <property type="project" value="UniProtKB-KW"/>
</dbReference>
<dbReference type="CDD" id="cd21554">
    <property type="entry name" value="CoV_N-NTD"/>
    <property type="match status" value="1"/>
</dbReference>
<evidence type="ECO:0000256" key="13">
    <source>
        <dbReference type="PROSITE-ProRule" id="PRU01276"/>
    </source>
</evidence>
<keyword evidence="5 11" id="KW-0946">Virion</keyword>
<keyword evidence="4" id="KW-1040">Host Golgi apparatus</keyword>
<evidence type="ECO:0000256" key="7">
    <source>
        <dbReference type="ARBA" id="ARBA00023015"/>
    </source>
</evidence>
<feature type="compositionally biased region" description="Polar residues" evidence="14">
    <location>
        <begin position="232"/>
        <end position="249"/>
    </location>
</feature>
<evidence type="ECO:0000256" key="14">
    <source>
        <dbReference type="SAM" id="MobiDB-lite"/>
    </source>
</evidence>
<dbReference type="InterPro" id="IPR044344">
    <property type="entry name" value="N_prot_C_CoV"/>
</dbReference>
<evidence type="ECO:0000256" key="8">
    <source>
        <dbReference type="ARBA" id="ARBA00023086"/>
    </source>
</evidence>
<feature type="domain" description="CoV N CTD" evidence="16">
    <location>
        <begin position="254"/>
        <end position="368"/>
    </location>
</feature>
<evidence type="ECO:0000256" key="6">
    <source>
        <dbReference type="ARBA" id="ARBA00022884"/>
    </source>
</evidence>
<dbReference type="Pfam" id="PF00937">
    <property type="entry name" value="CoV_nucleocap"/>
    <property type="match status" value="2"/>
</dbReference>
<evidence type="ECO:0000313" key="17">
    <source>
        <dbReference type="EMBL" id="QWN56398.1"/>
    </source>
</evidence>
<dbReference type="CDD" id="cd21595">
    <property type="entry name" value="CoV_N-CTD"/>
    <property type="match status" value="1"/>
</dbReference>
<dbReference type="InterPro" id="IPR037195">
    <property type="entry name" value="Nucleocapsid_N"/>
</dbReference>
<dbReference type="PROSITE" id="PS51929">
    <property type="entry name" value="COV_N_CTD"/>
    <property type="match status" value="1"/>
</dbReference>
<protein>
    <recommendedName>
        <fullName evidence="11">Nucleoprotein</fullName>
    </recommendedName>
</protein>
<keyword evidence="7" id="KW-0805">Transcription regulation</keyword>
<dbReference type="InterPro" id="IPR042548">
    <property type="entry name" value="NCAP_aCoV"/>
</dbReference>
<dbReference type="GO" id="GO:0043657">
    <property type="term" value="C:host cell"/>
    <property type="evidence" value="ECO:0007669"/>
    <property type="project" value="UniProtKB-SubCell"/>
</dbReference>
<name>A0A8F0ZUD4_9ALPC</name>
<keyword evidence="3" id="KW-0013">ADP-ribosylation</keyword>
<dbReference type="PROSITE" id="PS51928">
    <property type="entry name" value="COV_N_NTD"/>
    <property type="match status" value="1"/>
</dbReference>
<evidence type="ECO:0000256" key="3">
    <source>
        <dbReference type="ARBA" id="ARBA00022765"/>
    </source>
</evidence>
<feature type="modified residue" description="Phosphoserine; by host" evidence="12">
    <location>
        <position position="117"/>
    </location>
</feature>
<keyword evidence="8 11" id="KW-0543">Viral nucleoprotein</keyword>
<dbReference type="InterPro" id="IPR001218">
    <property type="entry name" value="Nucleocap_CoV"/>
</dbReference>
<feature type="region of interest" description="Disordered" evidence="14">
    <location>
        <begin position="132"/>
        <end position="212"/>
    </location>
</feature>
<evidence type="ECO:0000256" key="11">
    <source>
        <dbReference type="PIRNR" id="PIRNR003888"/>
    </source>
</evidence>
<gene>
    <name evidence="17" type="primary">N</name>
</gene>
<dbReference type="SUPFAM" id="SSF110304">
    <property type="entry name" value="Coronavirus RNA-binding domain"/>
    <property type="match status" value="1"/>
</dbReference>
<dbReference type="InterPro" id="IPR044345">
    <property type="entry name" value="N_prot_N_CoV"/>
</dbReference>
<dbReference type="HAMAP" id="MF_04095">
    <property type="entry name" value="ALPHA_CORONA_NCAP"/>
    <property type="match status" value="1"/>
</dbReference>
<proteinExistence type="inferred from homology"/>
<evidence type="ECO:0000259" key="15">
    <source>
        <dbReference type="PROSITE" id="PS51928"/>
    </source>
</evidence>
<keyword evidence="2 12" id="KW-0597">Phosphoprotein</keyword>